<dbReference type="OrthoDB" id="2972613at2"/>
<name>A0A0K9GSS5_9BACI</name>
<sequence>MTRLEFLELIEIKRNELIKIVSKNGLNSQITIVYSQELDILLNQYNQLFLKQIG</sequence>
<dbReference type="InterPro" id="IPR036638">
    <property type="entry name" value="HLH_DNA-bd_sf"/>
</dbReference>
<dbReference type="EMBL" id="LFZW01000001">
    <property type="protein sequence ID" value="KMY49666.1"/>
    <property type="molecule type" value="Genomic_DNA"/>
</dbReference>
<protein>
    <submittedName>
        <fullName evidence="1">Spo0A-P phosphatase</fullName>
    </submittedName>
</protein>
<dbReference type="PATRIC" id="fig|1679170.3.peg.1985"/>
<reference evidence="2" key="1">
    <citation type="submission" date="2015-07" db="EMBL/GenBank/DDBJ databases">
        <title>Genome sequencing project for genomic taxonomy and phylogenomics of Bacillus-like bacteria.</title>
        <authorList>
            <person name="Liu B."/>
            <person name="Wang J."/>
            <person name="Zhu Y."/>
            <person name="Liu G."/>
            <person name="Chen Q."/>
            <person name="Chen Z."/>
            <person name="Lan J."/>
            <person name="Che J."/>
            <person name="Ge C."/>
            <person name="Shi H."/>
            <person name="Pan Z."/>
            <person name="Liu X."/>
        </authorList>
    </citation>
    <scope>NUCLEOTIDE SEQUENCE [LARGE SCALE GENOMIC DNA]</scope>
    <source>
        <strain evidence="2">FJAT-27997</strain>
    </source>
</reference>
<dbReference type="AlphaFoldDB" id="A0A0K9GSS5"/>
<dbReference type="PANTHER" id="PTHR41263">
    <property type="entry name" value="ASPARTYL-PHOSPHATE PHOSPHATASE YISI"/>
    <property type="match status" value="1"/>
</dbReference>
<dbReference type="Pfam" id="PF09388">
    <property type="entry name" value="SpoOE-like"/>
    <property type="match status" value="1"/>
</dbReference>
<dbReference type="SUPFAM" id="SSF140500">
    <property type="entry name" value="BAS1536-like"/>
    <property type="match status" value="1"/>
</dbReference>
<dbReference type="InterPro" id="IPR053028">
    <property type="entry name" value="Spo0E-like_phosphatase"/>
</dbReference>
<evidence type="ECO:0000313" key="1">
    <source>
        <dbReference type="EMBL" id="KMY49666.1"/>
    </source>
</evidence>
<keyword evidence="2" id="KW-1185">Reference proteome</keyword>
<dbReference type="InterPro" id="IPR018540">
    <property type="entry name" value="Spo0E-like"/>
</dbReference>
<dbReference type="PANTHER" id="PTHR41263:SF1">
    <property type="entry name" value="ASPARTYL-PHOSPHATE PHOSPHATASE YISI"/>
    <property type="match status" value="1"/>
</dbReference>
<dbReference type="RefSeq" id="WP_049681008.1">
    <property type="nucleotide sequence ID" value="NZ_JBIVOD010000021.1"/>
</dbReference>
<proteinExistence type="predicted"/>
<dbReference type="InterPro" id="IPR037208">
    <property type="entry name" value="Spo0E-like_sf"/>
</dbReference>
<accession>A0A0K9GSS5</accession>
<dbReference type="GO" id="GO:0043937">
    <property type="term" value="P:regulation of sporulation"/>
    <property type="evidence" value="ECO:0007669"/>
    <property type="project" value="InterPro"/>
</dbReference>
<dbReference type="Gene3D" id="4.10.280.10">
    <property type="entry name" value="Helix-loop-helix DNA-binding domain"/>
    <property type="match status" value="1"/>
</dbReference>
<dbReference type="Proteomes" id="UP000037146">
    <property type="component" value="Unassembled WGS sequence"/>
</dbReference>
<dbReference type="GO" id="GO:0046983">
    <property type="term" value="F:protein dimerization activity"/>
    <property type="evidence" value="ECO:0007669"/>
    <property type="project" value="InterPro"/>
</dbReference>
<evidence type="ECO:0000313" key="2">
    <source>
        <dbReference type="Proteomes" id="UP000037146"/>
    </source>
</evidence>
<organism evidence="1 2">
    <name type="scientific">Peribacillus loiseleuriae</name>
    <dbReference type="NCBI Taxonomy" id="1679170"/>
    <lineage>
        <taxon>Bacteria</taxon>
        <taxon>Bacillati</taxon>
        <taxon>Bacillota</taxon>
        <taxon>Bacilli</taxon>
        <taxon>Bacillales</taxon>
        <taxon>Bacillaceae</taxon>
        <taxon>Peribacillus</taxon>
    </lineage>
</organism>
<gene>
    <name evidence="1" type="ORF">AC625_09050</name>
</gene>
<comment type="caution">
    <text evidence="1">The sequence shown here is derived from an EMBL/GenBank/DDBJ whole genome shotgun (WGS) entry which is preliminary data.</text>
</comment>